<proteinExistence type="predicted"/>
<evidence type="ECO:0000313" key="2">
    <source>
        <dbReference type="Proteomes" id="UP001215092"/>
    </source>
</evidence>
<sequence length="230" mass="24894">MTPKGPASSLRGAGPFSLRATTFARSSYAPKIMNMPTTPALNSIRTRAANGMRGYETHAGAERTLFAKEVAEALIEARTHFVTRDGKPDYLGRSGDYRAFVAEALTEAGVPRENRAALQAAIRYHVSPLLRERFGEEVEALGLEPGSSVERARRRKERDSRILSVFAGGSEINDPSDVSLVANLARLAVTRVSAMPSDTPALTLARTREEFTHLAEAVAAAEKRIATLAE</sequence>
<evidence type="ECO:0000313" key="1">
    <source>
        <dbReference type="EMBL" id="WDS51662.1"/>
    </source>
</evidence>
<reference evidence="1 2" key="1">
    <citation type="submission" date="2023-01" db="EMBL/GenBank/DDBJ databases">
        <authorList>
            <person name="Edelman T.J."/>
            <person name="Baldwin A.R."/>
            <person name="Chauncey H.A."/>
            <person name="Connelly K.A."/>
            <person name="Daniel I."/>
            <person name="Fitzgerald E.B."/>
            <person name="McKinney B.E."/>
            <person name="Murray D.M."/>
            <person name="Parshall S."/>
            <person name="Stokes L.T."/>
            <person name="Tanaka K.N."/>
            <person name="Vinson E.C."/>
            <person name="Klevikis C."/>
            <person name="Temple L."/>
            <person name="Rinehart C.A."/>
            <person name="Garlena R.A."/>
            <person name="Russell D.A."/>
            <person name="Jacobs-Sera D."/>
            <person name="Hatfull G.F."/>
        </authorList>
    </citation>
    <scope>NUCLEOTIDE SEQUENCE [LARGE SCALE GENOMIC DNA]</scope>
</reference>
<dbReference type="Proteomes" id="UP001215092">
    <property type="component" value="Segment"/>
</dbReference>
<dbReference type="EMBL" id="OQ190478">
    <property type="protein sequence ID" value="WDS51662.1"/>
    <property type="molecule type" value="Genomic_DNA"/>
</dbReference>
<gene>
    <name evidence="1" type="primary">25</name>
    <name evidence="1" type="ORF">SEA_BARNSTORMER_25</name>
</gene>
<organism evidence="1 2">
    <name type="scientific">Microbacterium phage Barnstormer</name>
    <dbReference type="NCBI Taxonomy" id="3028491"/>
    <lineage>
        <taxon>Viruses</taxon>
        <taxon>Duplodnaviria</taxon>
        <taxon>Heunggongvirae</taxon>
        <taxon>Uroviricota</taxon>
        <taxon>Caudoviricetes</taxon>
        <taxon>Casidaviridae</taxon>
        <taxon>Barnstormervirus</taxon>
        <taxon>Barnstormervirus barnstormer</taxon>
    </lineage>
</organism>
<keyword evidence="2" id="KW-1185">Reference proteome</keyword>
<name>A0AAE9ZJF9_9CAUD</name>
<protein>
    <submittedName>
        <fullName evidence="1">Uncharacterized protein</fullName>
    </submittedName>
</protein>
<accession>A0AAE9ZJF9</accession>